<protein>
    <submittedName>
        <fullName evidence="1">Uncharacterized protein</fullName>
    </submittedName>
</protein>
<reference evidence="1" key="1">
    <citation type="submission" date="2023-06" db="EMBL/GenBank/DDBJ databases">
        <title>Survivors Of The Sea: Transcriptome response of Skeletonema marinoi to long-term dormancy.</title>
        <authorList>
            <person name="Pinder M.I.M."/>
            <person name="Kourtchenko O."/>
            <person name="Robertson E.K."/>
            <person name="Larsson T."/>
            <person name="Maumus F."/>
            <person name="Osuna-Cruz C.M."/>
            <person name="Vancaester E."/>
            <person name="Stenow R."/>
            <person name="Vandepoele K."/>
            <person name="Ploug H."/>
            <person name="Bruchert V."/>
            <person name="Godhe A."/>
            <person name="Topel M."/>
        </authorList>
    </citation>
    <scope>NUCLEOTIDE SEQUENCE</scope>
    <source>
        <strain evidence="1">R05AC</strain>
    </source>
</reference>
<dbReference type="Proteomes" id="UP001224775">
    <property type="component" value="Unassembled WGS sequence"/>
</dbReference>
<comment type="caution">
    <text evidence="1">The sequence shown here is derived from an EMBL/GenBank/DDBJ whole genome shotgun (WGS) entry which is preliminary data.</text>
</comment>
<gene>
    <name evidence="1" type="ORF">QTG54_010575</name>
</gene>
<accession>A0AAD8Y4K5</accession>
<keyword evidence="2" id="KW-1185">Reference proteome</keyword>
<sequence>MDAVLDKMDHYKGEHYRYVKEGITLLELALWKAKLGEKEDSSKEGRTKKAKVDAVSARKGTRITCGAEIVIKNVLLFLKLV</sequence>
<name>A0AAD8Y4K5_9STRA</name>
<dbReference type="EMBL" id="JATAAI010000020">
    <property type="protein sequence ID" value="KAK1738545.1"/>
    <property type="molecule type" value="Genomic_DNA"/>
</dbReference>
<organism evidence="1 2">
    <name type="scientific">Skeletonema marinoi</name>
    <dbReference type="NCBI Taxonomy" id="267567"/>
    <lineage>
        <taxon>Eukaryota</taxon>
        <taxon>Sar</taxon>
        <taxon>Stramenopiles</taxon>
        <taxon>Ochrophyta</taxon>
        <taxon>Bacillariophyta</taxon>
        <taxon>Coscinodiscophyceae</taxon>
        <taxon>Thalassiosirophycidae</taxon>
        <taxon>Thalassiosirales</taxon>
        <taxon>Skeletonemataceae</taxon>
        <taxon>Skeletonema</taxon>
        <taxon>Skeletonema marinoi-dohrnii complex</taxon>
    </lineage>
</organism>
<dbReference type="AlphaFoldDB" id="A0AAD8Y4K5"/>
<proteinExistence type="predicted"/>
<evidence type="ECO:0000313" key="2">
    <source>
        <dbReference type="Proteomes" id="UP001224775"/>
    </source>
</evidence>
<evidence type="ECO:0000313" key="1">
    <source>
        <dbReference type="EMBL" id="KAK1738545.1"/>
    </source>
</evidence>